<evidence type="ECO:0000313" key="3">
    <source>
        <dbReference type="Proteomes" id="UP000035681"/>
    </source>
</evidence>
<dbReference type="SUPFAM" id="SSF81296">
    <property type="entry name" value="E set domains"/>
    <property type="match status" value="3"/>
</dbReference>
<organism evidence="3 4">
    <name type="scientific">Strongyloides stercoralis</name>
    <name type="common">Threadworm</name>
    <dbReference type="NCBI Taxonomy" id="6248"/>
    <lineage>
        <taxon>Eukaryota</taxon>
        <taxon>Metazoa</taxon>
        <taxon>Ecdysozoa</taxon>
        <taxon>Nematoda</taxon>
        <taxon>Chromadorea</taxon>
        <taxon>Rhabditida</taxon>
        <taxon>Tylenchina</taxon>
        <taxon>Panagrolaimomorpha</taxon>
        <taxon>Strongyloidoidea</taxon>
        <taxon>Strongyloididae</taxon>
        <taxon>Strongyloides</taxon>
    </lineage>
</organism>
<dbReference type="Proteomes" id="UP000035681">
    <property type="component" value="Unplaced"/>
</dbReference>
<feature type="domain" description="Arrestin C-terminal-like" evidence="2">
    <location>
        <begin position="550"/>
        <end position="700"/>
    </location>
</feature>
<dbReference type="Gene3D" id="2.60.40.640">
    <property type="match status" value="3"/>
</dbReference>
<dbReference type="GO" id="GO:0005737">
    <property type="term" value="C:cytoplasm"/>
    <property type="evidence" value="ECO:0007669"/>
    <property type="project" value="TreeGrafter"/>
</dbReference>
<accession>A0AAF5I2A7</accession>
<dbReference type="InterPro" id="IPR011021">
    <property type="entry name" value="Arrestin-like_N"/>
</dbReference>
<feature type="domain" description="Arrestin C-terminal-like" evidence="2">
    <location>
        <begin position="182"/>
        <end position="325"/>
    </location>
</feature>
<dbReference type="WBParaSite" id="TCONS_00011045.p1">
    <property type="protein sequence ID" value="TCONS_00011045.p1"/>
    <property type="gene ID" value="XLOC_005024"/>
</dbReference>
<dbReference type="AlphaFoldDB" id="A0AAF5I2A7"/>
<dbReference type="InterPro" id="IPR050357">
    <property type="entry name" value="Arrestin_domain-protein"/>
</dbReference>
<reference evidence="4" key="1">
    <citation type="submission" date="2024-02" db="UniProtKB">
        <authorList>
            <consortium name="WormBaseParasite"/>
        </authorList>
    </citation>
    <scope>IDENTIFICATION</scope>
</reference>
<dbReference type="PANTHER" id="PTHR11188">
    <property type="entry name" value="ARRESTIN DOMAIN CONTAINING PROTEIN"/>
    <property type="match status" value="1"/>
</dbReference>
<dbReference type="GO" id="GO:0015031">
    <property type="term" value="P:protein transport"/>
    <property type="evidence" value="ECO:0007669"/>
    <property type="project" value="TreeGrafter"/>
</dbReference>
<comment type="similarity">
    <text evidence="1">Belongs to the arrestin family.</text>
</comment>
<proteinExistence type="inferred from homology"/>
<dbReference type="Pfam" id="PF00339">
    <property type="entry name" value="Arrestin_N"/>
    <property type="match status" value="2"/>
</dbReference>
<dbReference type="Pfam" id="PF02752">
    <property type="entry name" value="Arrestin_C"/>
    <property type="match status" value="1"/>
</dbReference>
<evidence type="ECO:0000313" key="4">
    <source>
        <dbReference type="WBParaSite" id="TCONS_00011045.p1"/>
    </source>
</evidence>
<dbReference type="InterPro" id="IPR014756">
    <property type="entry name" value="Ig_E-set"/>
</dbReference>
<protein>
    <submittedName>
        <fullName evidence="4">Arrestin_C domain-containing protein</fullName>
    </submittedName>
</protein>
<dbReference type="InterPro" id="IPR014752">
    <property type="entry name" value="Arrestin-like_C"/>
</dbReference>
<dbReference type="PANTHER" id="PTHR11188:SF175">
    <property type="entry name" value="ARRESTIN C-TERMINAL-LIKE DOMAIN-CONTAINING PROTEIN"/>
    <property type="match status" value="1"/>
</dbReference>
<dbReference type="InterPro" id="IPR011022">
    <property type="entry name" value="Arrestin_C-like"/>
</dbReference>
<keyword evidence="3" id="KW-1185">Reference proteome</keyword>
<dbReference type="SMART" id="SM01017">
    <property type="entry name" value="Arrestin_C"/>
    <property type="match status" value="2"/>
</dbReference>
<sequence length="715" mass="81938">RIIIEKIQKMHLLMKPVGLEVFLAPLSGTPKGLEDCYIEVKFISVSLLGKAKTSWHVWETRTQRYSREQINPQLRREPYPFEAEEVYIDEELQLCNECTMSPGTHLRSFEFKLPLDIPPSFEGTIGNIRYYIKAKIVRNWKLDHNVKHYLSIIPFMDLSASEKAKKGLVKDIFRELGFLCFKYGAININIKLAKAGFVAGELIPIHIILNNQSTKIISKVDVKLFETVQYTAERKGIQIGENRSNEKDKKVESRVIVNLSEEVDVTPHTENTFIKSLPIPPIVPSFNTCCCIQVNYYIKVKLSSSNKFLNSIAVDVPILIGTEPIRDGNEKFYNCNKNCISKNKDSKEEEGENVKKSNLSYTFRENFFGKSRFEDLDDKDYYPKSNSESDASGNIKKNIYPGEDINGIVHAKIDRPIKLQEVSLILNGISKVGFSKKKEDYIHCGNDYDSEAFQKYESKKKEVSINSGTYKWPFTFKSDKKWPASIVGLMGKIKYYIVLNADIIDEPRFSTKKKVILSSYATHKDVVPLKKEFLTKVEFPLTNYVNKPKKENKLILEFRLARKSYYMNDNINYKVKLINNTPLKPENVIIGVKQDTSYDGIRQDEHSGMPEQFKHTRRVLLASITENLNLKHNERTKSGATETYFEGSLEFKNAKPDFNFQKGNIDTKTIVAVTILPSKGEQFPQPAECFIPISIKNIPNKTSNIQPLTKKKICG</sequence>
<name>A0AAF5I2A7_STRER</name>
<evidence type="ECO:0000259" key="2">
    <source>
        <dbReference type="SMART" id="SM01017"/>
    </source>
</evidence>
<evidence type="ECO:0000256" key="1">
    <source>
        <dbReference type="ARBA" id="ARBA00005298"/>
    </source>
</evidence>